<evidence type="ECO:0000313" key="1">
    <source>
        <dbReference type="EMBL" id="CAD7222926.1"/>
    </source>
</evidence>
<dbReference type="EMBL" id="OB660124">
    <property type="protein sequence ID" value="CAD7222926.1"/>
    <property type="molecule type" value="Genomic_DNA"/>
</dbReference>
<protein>
    <submittedName>
        <fullName evidence="1">Uncharacterized protein</fullName>
    </submittedName>
</protein>
<name>A0A7R8W585_9CRUS</name>
<reference evidence="1" key="1">
    <citation type="submission" date="2020-11" db="EMBL/GenBank/DDBJ databases">
        <authorList>
            <person name="Tran Van P."/>
        </authorList>
    </citation>
    <scope>NUCLEOTIDE SEQUENCE</scope>
</reference>
<gene>
    <name evidence="1" type="ORF">CTOB1V02_LOCUS922</name>
</gene>
<dbReference type="AlphaFoldDB" id="A0A7R8W585"/>
<sequence length="85" mass="9623">MEGLSQALSLIMALVLSAMASQDNIRISENGYQSILIAFKHDVPKNQCPLLISNLEIRQGWNQGWQIRREGFPADSPWELAQKQK</sequence>
<proteinExistence type="predicted"/>
<organism evidence="1">
    <name type="scientific">Cyprideis torosa</name>
    <dbReference type="NCBI Taxonomy" id="163714"/>
    <lineage>
        <taxon>Eukaryota</taxon>
        <taxon>Metazoa</taxon>
        <taxon>Ecdysozoa</taxon>
        <taxon>Arthropoda</taxon>
        <taxon>Crustacea</taxon>
        <taxon>Oligostraca</taxon>
        <taxon>Ostracoda</taxon>
        <taxon>Podocopa</taxon>
        <taxon>Podocopida</taxon>
        <taxon>Cytherocopina</taxon>
        <taxon>Cytheroidea</taxon>
        <taxon>Cytherideidae</taxon>
        <taxon>Cyprideis</taxon>
    </lineage>
</organism>
<accession>A0A7R8W585</accession>